<dbReference type="InterPro" id="IPR036397">
    <property type="entry name" value="RNaseH_sf"/>
</dbReference>
<organism evidence="2 3">
    <name type="scientific">Gossypium trilobum</name>
    <dbReference type="NCBI Taxonomy" id="34281"/>
    <lineage>
        <taxon>Eukaryota</taxon>
        <taxon>Viridiplantae</taxon>
        <taxon>Streptophyta</taxon>
        <taxon>Embryophyta</taxon>
        <taxon>Tracheophyta</taxon>
        <taxon>Spermatophyta</taxon>
        <taxon>Magnoliopsida</taxon>
        <taxon>eudicotyledons</taxon>
        <taxon>Gunneridae</taxon>
        <taxon>Pentapetalae</taxon>
        <taxon>rosids</taxon>
        <taxon>malvids</taxon>
        <taxon>Malvales</taxon>
        <taxon>Malvaceae</taxon>
        <taxon>Malvoideae</taxon>
        <taxon>Gossypium</taxon>
    </lineage>
</organism>
<sequence>KNRWVHESKKITTLETANFVRNYLSELDGLKIILPVKSRVEERWKPLESPFVKINFDDTFKKDEHRSCSGIVGRDSKGKVLGSRVVQNVWVSSVFAAEAIACAQGLQMWLDLGVMAVEVESDALSVINNNKKLQKDEDDKLEISVIIRDCLWLSKAFQKCKFLHGERTKNEVANLLATEGLRNGEQKDEKWRSTWLRRGDGGKRSSEEWVNLLMGVVLFSVLLKLGEEDLK</sequence>
<feature type="non-terminal residue" evidence="2">
    <location>
        <position position="1"/>
    </location>
</feature>
<dbReference type="AlphaFoldDB" id="A0A7J9FIL4"/>
<dbReference type="InterPro" id="IPR044730">
    <property type="entry name" value="RNase_H-like_dom_plant"/>
</dbReference>
<dbReference type="InterPro" id="IPR002156">
    <property type="entry name" value="RNaseH_domain"/>
</dbReference>
<reference evidence="2 3" key="1">
    <citation type="journal article" date="2019" name="Genome Biol. Evol.">
        <title>Insights into the evolution of the New World diploid cottons (Gossypium, subgenus Houzingenia) based on genome sequencing.</title>
        <authorList>
            <person name="Grover C.E."/>
            <person name="Arick M.A. 2nd"/>
            <person name="Thrash A."/>
            <person name="Conover J.L."/>
            <person name="Sanders W.S."/>
            <person name="Peterson D.G."/>
            <person name="Frelichowski J.E."/>
            <person name="Scheffler J.A."/>
            <person name="Scheffler B.E."/>
            <person name="Wendel J.F."/>
        </authorList>
    </citation>
    <scope>NUCLEOTIDE SEQUENCE [LARGE SCALE GENOMIC DNA]</scope>
    <source>
        <strain evidence="2">8</strain>
        <tissue evidence="2">Leaf</tissue>
    </source>
</reference>
<dbReference type="SUPFAM" id="SSF53098">
    <property type="entry name" value="Ribonuclease H-like"/>
    <property type="match status" value="1"/>
</dbReference>
<keyword evidence="3" id="KW-1185">Reference proteome</keyword>
<dbReference type="GO" id="GO:0003676">
    <property type="term" value="F:nucleic acid binding"/>
    <property type="evidence" value="ECO:0007669"/>
    <property type="project" value="InterPro"/>
</dbReference>
<comment type="caution">
    <text evidence="2">The sequence shown here is derived from an EMBL/GenBank/DDBJ whole genome shotgun (WGS) entry which is preliminary data.</text>
</comment>
<dbReference type="Gene3D" id="3.30.420.10">
    <property type="entry name" value="Ribonuclease H-like superfamily/Ribonuclease H"/>
    <property type="match status" value="1"/>
</dbReference>
<dbReference type="PANTHER" id="PTHR47723">
    <property type="entry name" value="OS05G0353850 PROTEIN"/>
    <property type="match status" value="1"/>
</dbReference>
<feature type="non-terminal residue" evidence="2">
    <location>
        <position position="231"/>
    </location>
</feature>
<dbReference type="Pfam" id="PF13456">
    <property type="entry name" value="RVT_3"/>
    <property type="match status" value="1"/>
</dbReference>
<dbReference type="InterPro" id="IPR012337">
    <property type="entry name" value="RNaseH-like_sf"/>
</dbReference>
<name>A0A7J9FIL4_9ROSI</name>
<dbReference type="Proteomes" id="UP000593568">
    <property type="component" value="Unassembled WGS sequence"/>
</dbReference>
<feature type="domain" description="RNase H type-1" evidence="1">
    <location>
        <begin position="55"/>
        <end position="179"/>
    </location>
</feature>
<dbReference type="PANTHER" id="PTHR47723:SF19">
    <property type="entry name" value="POLYNUCLEOTIDYL TRANSFERASE, RIBONUCLEASE H-LIKE SUPERFAMILY PROTEIN"/>
    <property type="match status" value="1"/>
</dbReference>
<dbReference type="EMBL" id="JABEZW010217705">
    <property type="protein sequence ID" value="MBA0785087.1"/>
    <property type="molecule type" value="Genomic_DNA"/>
</dbReference>
<dbReference type="CDD" id="cd06222">
    <property type="entry name" value="RNase_H_like"/>
    <property type="match status" value="1"/>
</dbReference>
<accession>A0A7J9FIL4</accession>
<evidence type="ECO:0000313" key="2">
    <source>
        <dbReference type="EMBL" id="MBA0785087.1"/>
    </source>
</evidence>
<proteinExistence type="predicted"/>
<evidence type="ECO:0000313" key="3">
    <source>
        <dbReference type="Proteomes" id="UP000593568"/>
    </source>
</evidence>
<evidence type="ECO:0000259" key="1">
    <source>
        <dbReference type="Pfam" id="PF13456"/>
    </source>
</evidence>
<dbReference type="GO" id="GO:0004523">
    <property type="term" value="F:RNA-DNA hybrid ribonuclease activity"/>
    <property type="evidence" value="ECO:0007669"/>
    <property type="project" value="InterPro"/>
</dbReference>
<gene>
    <name evidence="2" type="ORF">Gotri_025147</name>
</gene>
<dbReference type="InterPro" id="IPR053151">
    <property type="entry name" value="RNase_H-like"/>
</dbReference>
<protein>
    <recommendedName>
        <fullName evidence="1">RNase H type-1 domain-containing protein</fullName>
    </recommendedName>
</protein>